<keyword evidence="4" id="KW-1185">Reference proteome</keyword>
<dbReference type="GO" id="GO:0000976">
    <property type="term" value="F:transcription cis-regulatory region binding"/>
    <property type="evidence" value="ECO:0007669"/>
    <property type="project" value="TreeGrafter"/>
</dbReference>
<evidence type="ECO:0000256" key="1">
    <source>
        <dbReference type="ARBA" id="ARBA00004123"/>
    </source>
</evidence>
<dbReference type="EMBL" id="KV744886">
    <property type="protein sequence ID" value="OCK82506.1"/>
    <property type="molecule type" value="Genomic_DNA"/>
</dbReference>
<evidence type="ECO:0000256" key="2">
    <source>
        <dbReference type="ARBA" id="ARBA00023242"/>
    </source>
</evidence>
<dbReference type="GO" id="GO:0045944">
    <property type="term" value="P:positive regulation of transcription by RNA polymerase II"/>
    <property type="evidence" value="ECO:0007669"/>
    <property type="project" value="TreeGrafter"/>
</dbReference>
<proteinExistence type="predicted"/>
<dbReference type="GO" id="GO:0005634">
    <property type="term" value="C:nucleus"/>
    <property type="evidence" value="ECO:0007669"/>
    <property type="project" value="UniProtKB-SubCell"/>
</dbReference>
<dbReference type="OrthoDB" id="407832at2759"/>
<dbReference type="PANTHER" id="PTHR37534">
    <property type="entry name" value="TRANSCRIPTIONAL ACTIVATOR PROTEIN UGA3"/>
    <property type="match status" value="1"/>
</dbReference>
<dbReference type="Proteomes" id="UP000250266">
    <property type="component" value="Unassembled WGS sequence"/>
</dbReference>
<keyword evidence="2" id="KW-0539">Nucleus</keyword>
<evidence type="ECO:0008006" key="5">
    <source>
        <dbReference type="Google" id="ProtNLM"/>
    </source>
</evidence>
<comment type="subcellular location">
    <subcellularLocation>
        <location evidence="1">Nucleus</location>
    </subcellularLocation>
</comment>
<reference evidence="3 4" key="1">
    <citation type="journal article" date="2016" name="Nat. Commun.">
        <title>Ectomycorrhizal ecology is imprinted in the genome of the dominant symbiotic fungus Cenococcum geophilum.</title>
        <authorList>
            <consortium name="DOE Joint Genome Institute"/>
            <person name="Peter M."/>
            <person name="Kohler A."/>
            <person name="Ohm R.A."/>
            <person name="Kuo A."/>
            <person name="Krutzmann J."/>
            <person name="Morin E."/>
            <person name="Arend M."/>
            <person name="Barry K.W."/>
            <person name="Binder M."/>
            <person name="Choi C."/>
            <person name="Clum A."/>
            <person name="Copeland A."/>
            <person name="Grisel N."/>
            <person name="Haridas S."/>
            <person name="Kipfer T."/>
            <person name="LaButti K."/>
            <person name="Lindquist E."/>
            <person name="Lipzen A."/>
            <person name="Maire R."/>
            <person name="Meier B."/>
            <person name="Mihaltcheva S."/>
            <person name="Molinier V."/>
            <person name="Murat C."/>
            <person name="Poggeler S."/>
            <person name="Quandt C.A."/>
            <person name="Sperisen C."/>
            <person name="Tritt A."/>
            <person name="Tisserant E."/>
            <person name="Crous P.W."/>
            <person name="Henrissat B."/>
            <person name="Nehls U."/>
            <person name="Egli S."/>
            <person name="Spatafora J.W."/>
            <person name="Grigoriev I.V."/>
            <person name="Martin F.M."/>
        </authorList>
    </citation>
    <scope>NUCLEOTIDE SEQUENCE [LARGE SCALE GENOMIC DNA]</scope>
    <source>
        <strain evidence="3 4">CBS 459.81</strain>
    </source>
</reference>
<protein>
    <recommendedName>
        <fullName evidence="5">Transcription factor domain-containing protein</fullName>
    </recommendedName>
</protein>
<evidence type="ECO:0000313" key="4">
    <source>
        <dbReference type="Proteomes" id="UP000250266"/>
    </source>
</evidence>
<gene>
    <name evidence="3" type="ORF">K432DRAFT_324175</name>
</gene>
<evidence type="ECO:0000313" key="3">
    <source>
        <dbReference type="EMBL" id="OCK82506.1"/>
    </source>
</evidence>
<dbReference type="Pfam" id="PF11951">
    <property type="entry name" value="Fungal_trans_2"/>
    <property type="match status" value="1"/>
</dbReference>
<dbReference type="InterPro" id="IPR021858">
    <property type="entry name" value="Fun_TF"/>
</dbReference>
<name>A0A8E2EEK8_9PEZI</name>
<sequence length="320" mass="36169">MCSPERHFSQLVPELAMTSPLLLNTLFAISAQHLTLFNSCYQPEAFRYHERCVQLMIPSLTENYGINDEAFLLAALLLRRFEGFEGGNEGQGHLSTNSLFMAAGGSLANTESSVVKTCFWVHIRTEIYSSFVEQRSLSVNLDDCIFPEVLAPATDIAGTQTVSRCRELHNLVDEWEASRPKTFNPIFYRDDDESLGQYFPEIWYAHCEHIDANQHVLISRMVLAIHDPALPRMGVRAQAAQFKVQEIVQQSLKSICGIALSNHFKLGKFIACHAIASCGSWFQERSDHEKMVEFLQTTERDTGWGTANSIKSLKKVWGWS</sequence>
<accession>A0A8E2EEK8</accession>
<dbReference type="GO" id="GO:0003700">
    <property type="term" value="F:DNA-binding transcription factor activity"/>
    <property type="evidence" value="ECO:0007669"/>
    <property type="project" value="TreeGrafter"/>
</dbReference>
<dbReference type="AlphaFoldDB" id="A0A8E2EEK8"/>
<dbReference type="PANTHER" id="PTHR37534:SF2">
    <property type="entry name" value="N-ACETYLTRANSFERASE DOMAIN-CONTAINING PROTEIN"/>
    <property type="match status" value="1"/>
</dbReference>
<organism evidence="3 4">
    <name type="scientific">Lepidopterella palustris CBS 459.81</name>
    <dbReference type="NCBI Taxonomy" id="1314670"/>
    <lineage>
        <taxon>Eukaryota</taxon>
        <taxon>Fungi</taxon>
        <taxon>Dikarya</taxon>
        <taxon>Ascomycota</taxon>
        <taxon>Pezizomycotina</taxon>
        <taxon>Dothideomycetes</taxon>
        <taxon>Pleosporomycetidae</taxon>
        <taxon>Mytilinidiales</taxon>
        <taxon>Argynnaceae</taxon>
        <taxon>Lepidopterella</taxon>
    </lineage>
</organism>